<evidence type="ECO:0000313" key="1">
    <source>
        <dbReference type="EMBL" id="VAW64811.1"/>
    </source>
</evidence>
<name>A0A3B0XAP9_9ZZZZ</name>
<protein>
    <submittedName>
        <fullName evidence="1">Glycosaminoglycan attachment site</fullName>
    </submittedName>
</protein>
<accession>A0A3B0XAP9</accession>
<dbReference type="EMBL" id="UOFH01000298">
    <property type="protein sequence ID" value="VAW64811.1"/>
    <property type="molecule type" value="Genomic_DNA"/>
</dbReference>
<gene>
    <name evidence="1" type="ORF">MNBD_GAMMA08-2</name>
</gene>
<sequence>MQEIIDSALLKLVRIIESKQDSRKVAWQFVLEELDAAKDGNDFVRDRIKSFYINSSDYLGAMSRSWSDVDGSDGPQQFLLALVMTLSERVGIQIAATVRISIVEYIIHHYKFGRYFVNDKIKLAKNPLNLFHVIANETKLNANYKSLMLEESKPIRDVICRWASGFEDRDNKFNHEFQTTFNSSFWEIYLYQCFKDLNLSVDFSKASPDFTLKSTEGAVLNVEAVTANHAHDSEPEWSNSDSNISDHKKFLDFACVRILNAIKSKHEKYLNTYSKYDHVKDNPYVIAIAPFEQRFFFMQNNEAIIRVLYGQGVDSSNQFKEVKVPTVLKNSSIPLELGVFTNDKYKEVSAVIFSTIATIGKAITQSDLERDIRVSRFHEINGLISEFKPNDKHFETHLDGLQVHHNPYATIKLNPDLFNKYEVTHYYYNVESEAIDIQQKSYTIISRNTFQSSKEIS</sequence>
<reference evidence="1" key="1">
    <citation type="submission" date="2018-06" db="EMBL/GenBank/DDBJ databases">
        <authorList>
            <person name="Zhirakovskaya E."/>
        </authorList>
    </citation>
    <scope>NUCLEOTIDE SEQUENCE</scope>
</reference>
<organism evidence="1">
    <name type="scientific">hydrothermal vent metagenome</name>
    <dbReference type="NCBI Taxonomy" id="652676"/>
    <lineage>
        <taxon>unclassified sequences</taxon>
        <taxon>metagenomes</taxon>
        <taxon>ecological metagenomes</taxon>
    </lineage>
</organism>
<dbReference type="AlphaFoldDB" id="A0A3B0XAP9"/>
<proteinExistence type="predicted"/>